<feature type="compositionally biased region" description="Polar residues" evidence="1">
    <location>
        <begin position="56"/>
        <end position="67"/>
    </location>
</feature>
<accession>A0A833TI64</accession>
<dbReference type="AlphaFoldDB" id="A0A833TI64"/>
<name>A0A833TI64_PHYIN</name>
<organism evidence="2 3">
    <name type="scientific">Phytophthora infestans</name>
    <name type="common">Potato late blight agent</name>
    <name type="synonym">Botrytis infestans</name>
    <dbReference type="NCBI Taxonomy" id="4787"/>
    <lineage>
        <taxon>Eukaryota</taxon>
        <taxon>Sar</taxon>
        <taxon>Stramenopiles</taxon>
        <taxon>Oomycota</taxon>
        <taxon>Peronosporomycetes</taxon>
        <taxon>Peronosporales</taxon>
        <taxon>Peronosporaceae</taxon>
        <taxon>Phytophthora</taxon>
    </lineage>
</organism>
<gene>
    <name evidence="2" type="ORF">GN244_ATG00120</name>
</gene>
<evidence type="ECO:0000313" key="3">
    <source>
        <dbReference type="Proteomes" id="UP000602510"/>
    </source>
</evidence>
<reference evidence="2" key="1">
    <citation type="submission" date="2020-04" db="EMBL/GenBank/DDBJ databases">
        <title>Hybrid Assembly of Korean Phytophthora infestans isolates.</title>
        <authorList>
            <person name="Prokchorchik M."/>
            <person name="Lee Y."/>
            <person name="Seo J."/>
            <person name="Cho J.-H."/>
            <person name="Park Y.-E."/>
            <person name="Jang D.-C."/>
            <person name="Im J.-S."/>
            <person name="Choi J.-G."/>
            <person name="Park H.-J."/>
            <person name="Lee G.-B."/>
            <person name="Lee Y.-G."/>
            <person name="Hong S.-Y."/>
            <person name="Cho K."/>
            <person name="Sohn K.H."/>
        </authorList>
    </citation>
    <scope>NUCLEOTIDE SEQUENCE</scope>
    <source>
        <strain evidence="2">KR_1_A1</strain>
    </source>
</reference>
<dbReference type="EMBL" id="WSZM01000002">
    <property type="protein sequence ID" value="KAF4047415.1"/>
    <property type="molecule type" value="Genomic_DNA"/>
</dbReference>
<evidence type="ECO:0000313" key="2">
    <source>
        <dbReference type="EMBL" id="KAF4047415.1"/>
    </source>
</evidence>
<proteinExistence type="predicted"/>
<sequence length="115" mass="12089">MIATRKANSYDKKDEEEDDSGAAGGSVGGSTPMPKEGDNGGHTRSTSPDSDGDSAAPTQVADSQGNSVEIRLNGSAPKVGRPRLDRTKQKQQAKATPKAYNQGMCLRGLLRDKDV</sequence>
<comment type="caution">
    <text evidence="2">The sequence shown here is derived from an EMBL/GenBank/DDBJ whole genome shotgun (WGS) entry which is preliminary data.</text>
</comment>
<feature type="region of interest" description="Disordered" evidence="1">
    <location>
        <begin position="1"/>
        <end position="101"/>
    </location>
</feature>
<dbReference type="Proteomes" id="UP000602510">
    <property type="component" value="Unassembled WGS sequence"/>
</dbReference>
<keyword evidence="3" id="KW-1185">Reference proteome</keyword>
<protein>
    <submittedName>
        <fullName evidence="2">Uncharacterized protein</fullName>
    </submittedName>
</protein>
<evidence type="ECO:0000256" key="1">
    <source>
        <dbReference type="SAM" id="MobiDB-lite"/>
    </source>
</evidence>
<feature type="compositionally biased region" description="Low complexity" evidence="1">
    <location>
        <begin position="90"/>
        <end position="99"/>
    </location>
</feature>